<dbReference type="Proteomes" id="UP001302602">
    <property type="component" value="Unassembled WGS sequence"/>
</dbReference>
<feature type="compositionally biased region" description="Basic residues" evidence="1">
    <location>
        <begin position="98"/>
        <end position="111"/>
    </location>
</feature>
<dbReference type="EMBL" id="MU853271">
    <property type="protein sequence ID" value="KAK4118351.1"/>
    <property type="molecule type" value="Genomic_DNA"/>
</dbReference>
<reference evidence="2" key="2">
    <citation type="submission" date="2023-05" db="EMBL/GenBank/DDBJ databases">
        <authorList>
            <consortium name="Lawrence Berkeley National Laboratory"/>
            <person name="Steindorff A."/>
            <person name="Hensen N."/>
            <person name="Bonometti L."/>
            <person name="Westerberg I."/>
            <person name="Brannstrom I.O."/>
            <person name="Guillou S."/>
            <person name="Cros-Aarteil S."/>
            <person name="Calhoun S."/>
            <person name="Haridas S."/>
            <person name="Kuo A."/>
            <person name="Mondo S."/>
            <person name="Pangilinan J."/>
            <person name="Riley R."/>
            <person name="Labutti K."/>
            <person name="Andreopoulos B."/>
            <person name="Lipzen A."/>
            <person name="Chen C."/>
            <person name="Yanf M."/>
            <person name="Daum C."/>
            <person name="Ng V."/>
            <person name="Clum A."/>
            <person name="Ohm R."/>
            <person name="Martin F."/>
            <person name="Silar P."/>
            <person name="Natvig D."/>
            <person name="Lalanne C."/>
            <person name="Gautier V."/>
            <person name="Ament-Velasquez S.L."/>
            <person name="Kruys A."/>
            <person name="Hutchinson M.I."/>
            <person name="Powell A.J."/>
            <person name="Barry K."/>
            <person name="Miller A.N."/>
            <person name="Grigoriev I.V."/>
            <person name="Debuchy R."/>
            <person name="Gladieux P."/>
            <person name="Thoren M.H."/>
            <person name="Johannesson H."/>
        </authorList>
    </citation>
    <scope>NUCLEOTIDE SEQUENCE</scope>
    <source>
        <strain evidence="2">CBS 731.68</strain>
    </source>
</reference>
<dbReference type="RefSeq" id="XP_062642124.1">
    <property type="nucleotide sequence ID" value="XM_062794159.1"/>
</dbReference>
<name>A0AAN6TQM4_9PEZI</name>
<evidence type="ECO:0000313" key="3">
    <source>
        <dbReference type="Proteomes" id="UP001302602"/>
    </source>
</evidence>
<dbReference type="GeneID" id="87830928"/>
<protein>
    <submittedName>
        <fullName evidence="2">Uncharacterized protein</fullName>
    </submittedName>
</protein>
<sequence>VLLGLMARSVVVVRGGHTNSIGSKTSRSASHRVMVMSHLIKAAPFRGLCGFQYAIGRKERPSHPNQRAVCSGSHKLPSLGIFLATTAYRRMSDQPKGLKSRRLHSTARKQHLSAQKPES</sequence>
<feature type="region of interest" description="Disordered" evidence="1">
    <location>
        <begin position="92"/>
        <end position="119"/>
    </location>
</feature>
<organism evidence="2 3">
    <name type="scientific">Parathielavia appendiculata</name>
    <dbReference type="NCBI Taxonomy" id="2587402"/>
    <lineage>
        <taxon>Eukaryota</taxon>
        <taxon>Fungi</taxon>
        <taxon>Dikarya</taxon>
        <taxon>Ascomycota</taxon>
        <taxon>Pezizomycotina</taxon>
        <taxon>Sordariomycetes</taxon>
        <taxon>Sordariomycetidae</taxon>
        <taxon>Sordariales</taxon>
        <taxon>Chaetomiaceae</taxon>
        <taxon>Parathielavia</taxon>
    </lineage>
</organism>
<accession>A0AAN6TQM4</accession>
<reference evidence="2" key="1">
    <citation type="journal article" date="2023" name="Mol. Phylogenet. Evol.">
        <title>Genome-scale phylogeny and comparative genomics of the fungal order Sordariales.</title>
        <authorList>
            <person name="Hensen N."/>
            <person name="Bonometti L."/>
            <person name="Westerberg I."/>
            <person name="Brannstrom I.O."/>
            <person name="Guillou S."/>
            <person name="Cros-Aarteil S."/>
            <person name="Calhoun S."/>
            <person name="Haridas S."/>
            <person name="Kuo A."/>
            <person name="Mondo S."/>
            <person name="Pangilinan J."/>
            <person name="Riley R."/>
            <person name="LaButti K."/>
            <person name="Andreopoulos B."/>
            <person name="Lipzen A."/>
            <person name="Chen C."/>
            <person name="Yan M."/>
            <person name="Daum C."/>
            <person name="Ng V."/>
            <person name="Clum A."/>
            <person name="Steindorff A."/>
            <person name="Ohm R.A."/>
            <person name="Martin F."/>
            <person name="Silar P."/>
            <person name="Natvig D.O."/>
            <person name="Lalanne C."/>
            <person name="Gautier V."/>
            <person name="Ament-Velasquez S.L."/>
            <person name="Kruys A."/>
            <person name="Hutchinson M.I."/>
            <person name="Powell A.J."/>
            <person name="Barry K."/>
            <person name="Miller A.N."/>
            <person name="Grigoriev I.V."/>
            <person name="Debuchy R."/>
            <person name="Gladieux P."/>
            <person name="Hiltunen Thoren M."/>
            <person name="Johannesson H."/>
        </authorList>
    </citation>
    <scope>NUCLEOTIDE SEQUENCE</scope>
    <source>
        <strain evidence="2">CBS 731.68</strain>
    </source>
</reference>
<evidence type="ECO:0000313" key="2">
    <source>
        <dbReference type="EMBL" id="KAK4118351.1"/>
    </source>
</evidence>
<dbReference type="AlphaFoldDB" id="A0AAN6TQM4"/>
<comment type="caution">
    <text evidence="2">The sequence shown here is derived from an EMBL/GenBank/DDBJ whole genome shotgun (WGS) entry which is preliminary data.</text>
</comment>
<keyword evidence="3" id="KW-1185">Reference proteome</keyword>
<gene>
    <name evidence="2" type="ORF">N657DRAFT_651383</name>
</gene>
<evidence type="ECO:0000256" key="1">
    <source>
        <dbReference type="SAM" id="MobiDB-lite"/>
    </source>
</evidence>
<feature type="non-terminal residue" evidence="2">
    <location>
        <position position="1"/>
    </location>
</feature>
<proteinExistence type="predicted"/>